<dbReference type="InterPro" id="IPR037185">
    <property type="entry name" value="EmrE-like"/>
</dbReference>
<evidence type="ECO:0000313" key="12">
    <source>
        <dbReference type="Proteomes" id="UP000189683"/>
    </source>
</evidence>
<evidence type="ECO:0000256" key="3">
    <source>
        <dbReference type="ARBA" id="ARBA00022475"/>
    </source>
</evidence>
<dbReference type="GO" id="GO:0005886">
    <property type="term" value="C:plasma membrane"/>
    <property type="evidence" value="ECO:0007669"/>
    <property type="project" value="UniProtKB-SubCell"/>
</dbReference>
<keyword evidence="3" id="KW-1003">Cell membrane</keyword>
<evidence type="ECO:0000256" key="5">
    <source>
        <dbReference type="ARBA" id="ARBA00022989"/>
    </source>
</evidence>
<name>A0A9N7CVL5_9PROT</name>
<dbReference type="GO" id="GO:0015297">
    <property type="term" value="F:antiporter activity"/>
    <property type="evidence" value="ECO:0007669"/>
    <property type="project" value="TreeGrafter"/>
</dbReference>
<reference evidence="11 13" key="3">
    <citation type="submission" date="2017-06" db="EMBL/GenBank/DDBJ databases">
        <title>A draft genome sequence of Komagataeibacter nataicola LMG 1536.</title>
        <authorList>
            <person name="Skraban J."/>
            <person name="Cleenwerck I."/>
            <person name="Vandamme P."/>
            <person name="Trcek J."/>
        </authorList>
    </citation>
    <scope>NUCLEOTIDE SEQUENCE [LARGE SCALE GENOMIC DNA]</scope>
    <source>
        <strain evidence="11 13">LMG 1536</strain>
    </source>
</reference>
<evidence type="ECO:0000256" key="8">
    <source>
        <dbReference type="RuleBase" id="RU003942"/>
    </source>
</evidence>
<evidence type="ECO:0000313" key="13">
    <source>
        <dbReference type="Proteomes" id="UP000247512"/>
    </source>
</evidence>
<reference evidence="12" key="1">
    <citation type="submission" date="2017-02" db="EMBL/GenBank/DDBJ databases">
        <title>zhang.</title>
        <authorList>
            <person name="Zhang H."/>
        </authorList>
    </citation>
    <scope>NUCLEOTIDE SEQUENCE [LARGE SCALE GENOMIC DNA]</scope>
    <source>
        <strain evidence="12">RZS01</strain>
    </source>
</reference>
<dbReference type="GO" id="GO:0015220">
    <property type="term" value="F:choline transmembrane transporter activity"/>
    <property type="evidence" value="ECO:0007669"/>
    <property type="project" value="TreeGrafter"/>
</dbReference>
<dbReference type="OrthoDB" id="9808638at2"/>
<gene>
    <name evidence="10" type="ORF">B0W47_10800</name>
    <name evidence="11" type="ORF">CDI09_08035</name>
</gene>
<keyword evidence="4 8" id="KW-0812">Transmembrane</keyword>
<keyword evidence="6 9" id="KW-0472">Membrane</keyword>
<reference evidence="10" key="2">
    <citation type="submission" date="2017-02" db="EMBL/GenBank/DDBJ databases">
        <authorList>
            <person name="Zhang H."/>
        </authorList>
    </citation>
    <scope>NUCLEOTIDE SEQUENCE</scope>
    <source>
        <strain evidence="10">RZS01</strain>
    </source>
</reference>
<comment type="subcellular location">
    <subcellularLocation>
        <location evidence="1 8">Cell membrane</location>
        <topology evidence="1 8">Multi-pass membrane protein</topology>
    </subcellularLocation>
</comment>
<dbReference type="EMBL" id="NIRT01000011">
    <property type="protein sequence ID" value="PYD66440.1"/>
    <property type="molecule type" value="Genomic_DNA"/>
</dbReference>
<keyword evidence="13" id="KW-1185">Reference proteome</keyword>
<feature type="transmembrane region" description="Helical" evidence="9">
    <location>
        <begin position="33"/>
        <end position="53"/>
    </location>
</feature>
<dbReference type="KEGG" id="kna:B0W47_10800"/>
<dbReference type="Gene3D" id="1.10.3730.20">
    <property type="match status" value="1"/>
</dbReference>
<dbReference type="Proteomes" id="UP000247512">
    <property type="component" value="Unassembled WGS sequence"/>
</dbReference>
<feature type="transmembrane region" description="Helical" evidence="9">
    <location>
        <begin position="6"/>
        <end position="26"/>
    </location>
</feature>
<keyword evidence="5 9" id="KW-1133">Transmembrane helix</keyword>
<evidence type="ECO:0000313" key="10">
    <source>
        <dbReference type="EMBL" id="AQU87880.1"/>
    </source>
</evidence>
<feature type="transmembrane region" description="Helical" evidence="9">
    <location>
        <begin position="85"/>
        <end position="104"/>
    </location>
</feature>
<evidence type="ECO:0000256" key="9">
    <source>
        <dbReference type="SAM" id="Phobius"/>
    </source>
</evidence>
<dbReference type="SUPFAM" id="SSF103481">
    <property type="entry name" value="Multidrug resistance efflux transporter EmrE"/>
    <property type="match status" value="1"/>
</dbReference>
<dbReference type="AlphaFoldDB" id="A0A9N7CVL5"/>
<evidence type="ECO:0000256" key="4">
    <source>
        <dbReference type="ARBA" id="ARBA00022692"/>
    </source>
</evidence>
<dbReference type="PANTHER" id="PTHR30561">
    <property type="entry name" value="SMR FAMILY PROTON-DEPENDENT DRUG EFFLUX TRANSPORTER SUGE"/>
    <property type="match status" value="1"/>
</dbReference>
<protein>
    <submittedName>
        <fullName evidence="10">QacE family quaternary ammonium compound efflux SMR transporter</fullName>
    </submittedName>
</protein>
<evidence type="ECO:0000256" key="7">
    <source>
        <dbReference type="ARBA" id="ARBA00038032"/>
    </source>
</evidence>
<dbReference type="PANTHER" id="PTHR30561:SF1">
    <property type="entry name" value="MULTIDRUG TRANSPORTER EMRE"/>
    <property type="match status" value="1"/>
</dbReference>
<dbReference type="InterPro" id="IPR045324">
    <property type="entry name" value="Small_multidrug_res"/>
</dbReference>
<organism evidence="10 12">
    <name type="scientific">Komagataeibacter nataicola</name>
    <dbReference type="NCBI Taxonomy" id="265960"/>
    <lineage>
        <taxon>Bacteria</taxon>
        <taxon>Pseudomonadati</taxon>
        <taxon>Pseudomonadota</taxon>
        <taxon>Alphaproteobacteria</taxon>
        <taxon>Acetobacterales</taxon>
        <taxon>Acetobacteraceae</taxon>
        <taxon>Komagataeibacter</taxon>
    </lineage>
</organism>
<evidence type="ECO:0000256" key="6">
    <source>
        <dbReference type="ARBA" id="ARBA00023136"/>
    </source>
</evidence>
<comment type="similarity">
    <text evidence="7 8">Belongs to the drug/metabolite transporter (DMT) superfamily. Small multidrug resistance (SMR) (TC 2.A.7.1) family.</text>
</comment>
<evidence type="ECO:0000256" key="1">
    <source>
        <dbReference type="ARBA" id="ARBA00004651"/>
    </source>
</evidence>
<proteinExistence type="inferred from homology"/>
<dbReference type="Proteomes" id="UP000189683">
    <property type="component" value="Chromosome"/>
</dbReference>
<dbReference type="FunFam" id="1.10.3730.20:FF:000001">
    <property type="entry name" value="Quaternary ammonium compound resistance transporter SugE"/>
    <property type="match status" value="1"/>
</dbReference>
<dbReference type="RefSeq" id="WP_078525973.1">
    <property type="nucleotide sequence ID" value="NZ_CP019875.1"/>
</dbReference>
<dbReference type="GO" id="GO:1990961">
    <property type="term" value="P:xenobiotic detoxification by transmembrane export across the plasma membrane"/>
    <property type="evidence" value="ECO:0007669"/>
    <property type="project" value="UniProtKB-ARBA"/>
</dbReference>
<feature type="transmembrane region" description="Helical" evidence="9">
    <location>
        <begin position="59"/>
        <end position="78"/>
    </location>
</feature>
<dbReference type="Pfam" id="PF00893">
    <property type="entry name" value="Multi_Drug_Res"/>
    <property type="match status" value="1"/>
</dbReference>
<dbReference type="GO" id="GO:0031460">
    <property type="term" value="P:glycine betaine transport"/>
    <property type="evidence" value="ECO:0007669"/>
    <property type="project" value="TreeGrafter"/>
</dbReference>
<accession>A0A9N7CVL5</accession>
<dbReference type="GO" id="GO:0015199">
    <property type="term" value="F:amino-acid betaine transmembrane transporter activity"/>
    <property type="evidence" value="ECO:0007669"/>
    <property type="project" value="TreeGrafter"/>
</dbReference>
<keyword evidence="2" id="KW-0813">Transport</keyword>
<sequence length="110" mass="11329">MAYCYLVIAIMAEVTATFCLTLSNGFTRVGPSCVTVVGYGVAFYALSLALRVIPTGVAYAIWSGIGTVLITLVCRVVLGQKLDLAAIAGMALIVCGVLVMNLLSGAGQHG</sequence>
<dbReference type="InterPro" id="IPR000390">
    <property type="entry name" value="Small_drug/metabolite_transptr"/>
</dbReference>
<dbReference type="EMBL" id="CP019875">
    <property type="protein sequence ID" value="AQU87880.1"/>
    <property type="molecule type" value="Genomic_DNA"/>
</dbReference>
<evidence type="ECO:0000313" key="11">
    <source>
        <dbReference type="EMBL" id="PYD66440.1"/>
    </source>
</evidence>
<evidence type="ECO:0000256" key="2">
    <source>
        <dbReference type="ARBA" id="ARBA00022448"/>
    </source>
</evidence>